<dbReference type="Proteomes" id="UP000001382">
    <property type="component" value="Chromosome"/>
</dbReference>
<evidence type="ECO:0000313" key="2">
    <source>
        <dbReference type="Proteomes" id="UP000001382"/>
    </source>
</evidence>
<reference evidence="1 2" key="1">
    <citation type="journal article" date="2010" name="Stand. Genomic Sci.">
        <title>Complete genome sequence of Geodermatophilus obscurus type strain (G-20).</title>
        <authorList>
            <person name="Ivanova N."/>
            <person name="Sikorski J."/>
            <person name="Jando M."/>
            <person name="Munk C."/>
            <person name="Lapidus A."/>
            <person name="Glavina Del Rio T."/>
            <person name="Copeland A."/>
            <person name="Tice H."/>
            <person name="Cheng J.-F."/>
            <person name="Lucas S."/>
            <person name="Chen F."/>
            <person name="Nolan M."/>
            <person name="Bruce D."/>
            <person name="Goodwin L."/>
            <person name="Pitluck S."/>
            <person name="Mavromatis K."/>
            <person name="Mikhailova N."/>
            <person name="Pati A."/>
            <person name="Chen A."/>
            <person name="Palaniappan K."/>
            <person name="Land M."/>
            <person name="Hauser L."/>
            <person name="Chang Y.-J."/>
            <person name="Jeffries C.D."/>
            <person name="Meincke L."/>
            <person name="Brettin T."/>
            <person name="Detter J.C."/>
            <person name="Detter J.C."/>
            <person name="Rohde M."/>
            <person name="Goeker M."/>
            <person name="Bristow J."/>
            <person name="Eisen J.A."/>
            <person name="Markowitz V."/>
            <person name="Hugenholtz P."/>
            <person name="Kyrpides N.C."/>
            <person name="Klenk H.-P."/>
        </authorList>
    </citation>
    <scope>NUCLEOTIDE SEQUENCE [LARGE SCALE GENOMIC DNA]</scope>
    <source>
        <strain evidence="2">ATCC 25078 / DSM 43160 / JCM 3152 / KCC A-0152 / KCTC 9177 / NBRC 13315 / NRRL B-3577 / G-20</strain>
    </source>
</reference>
<gene>
    <name evidence="1" type="ordered locus">Gobs_3475</name>
</gene>
<dbReference type="STRING" id="526225.Gobs_3475"/>
<proteinExistence type="predicted"/>
<evidence type="ECO:0000313" key="1">
    <source>
        <dbReference type="EMBL" id="ADB76073.1"/>
    </source>
</evidence>
<accession>D2SB38</accession>
<dbReference type="AlphaFoldDB" id="D2SB38"/>
<dbReference type="EMBL" id="CP001867">
    <property type="protein sequence ID" value="ADB76073.1"/>
    <property type="molecule type" value="Genomic_DNA"/>
</dbReference>
<organism evidence="1 2">
    <name type="scientific">Geodermatophilus obscurus (strain ATCC 25078 / DSM 43160 / JCM 3152 / CCUG 61914 / KCC A-0152 / KCTC 9177 / NBRC 13315 / NRRL B-3577 / G-20)</name>
    <dbReference type="NCBI Taxonomy" id="526225"/>
    <lineage>
        <taxon>Bacteria</taxon>
        <taxon>Bacillati</taxon>
        <taxon>Actinomycetota</taxon>
        <taxon>Actinomycetes</taxon>
        <taxon>Geodermatophilales</taxon>
        <taxon>Geodermatophilaceae</taxon>
        <taxon>Geodermatophilus</taxon>
    </lineage>
</organism>
<protein>
    <submittedName>
        <fullName evidence="1">Uncharacterized protein</fullName>
    </submittedName>
</protein>
<dbReference type="KEGG" id="gob:Gobs_3475"/>
<name>D2SB38_GEOOG</name>
<reference evidence="2" key="2">
    <citation type="submission" date="2010-01" db="EMBL/GenBank/DDBJ databases">
        <title>The complete genome of Geodermatophilus obscurus DSM 43160.</title>
        <authorList>
            <consortium name="US DOE Joint Genome Institute (JGI-PGF)"/>
            <person name="Lucas S."/>
            <person name="Copeland A."/>
            <person name="Lapidus A."/>
            <person name="Glavina del Rio T."/>
            <person name="Dalin E."/>
            <person name="Tice H."/>
            <person name="Bruce D."/>
            <person name="Goodwin L."/>
            <person name="Pitluck S."/>
            <person name="Kyrpides N."/>
            <person name="Mavromatis K."/>
            <person name="Ivanova N."/>
            <person name="Munk A.C."/>
            <person name="Brettin T."/>
            <person name="Detter J.C."/>
            <person name="Han C."/>
            <person name="Larimer F."/>
            <person name="Land M."/>
            <person name="Hauser L."/>
            <person name="Markowitz V."/>
            <person name="Cheng J.-F."/>
            <person name="Hugenholtz P."/>
            <person name="Woyke T."/>
            <person name="Wu D."/>
            <person name="Jando M."/>
            <person name="Schneider S."/>
            <person name="Klenk H.-P."/>
            <person name="Eisen J.A."/>
        </authorList>
    </citation>
    <scope>NUCLEOTIDE SEQUENCE [LARGE SCALE GENOMIC DNA]</scope>
    <source>
        <strain evidence="2">ATCC 25078 / DSM 43160 / JCM 3152 / KCC A-0152 / KCTC 9177 / NBRC 13315 / NRRL B-3577 / G-20</strain>
    </source>
</reference>
<keyword evidence="2" id="KW-1185">Reference proteome</keyword>
<sequence>MPADPLTELLTVLREARREVAVTLPGPVEFCVVHRREIAHRLTRCARRMG</sequence>
<dbReference type="HOGENOM" id="CLU_3118273_0_0_11"/>
<dbReference type="RefSeq" id="WP_012949502.1">
    <property type="nucleotide sequence ID" value="NC_013757.1"/>
</dbReference>